<feature type="domain" description="SnoaL-like" evidence="1">
    <location>
        <begin position="3"/>
        <end position="128"/>
    </location>
</feature>
<sequence length="143" mass="15751">MTETDDIVAIQALYADYAYALDTKDWDAMKQVFAPEVVGDFAESGGIKQGYDAVLDQLTGVAGVLDGSHHLIGNFRISFTSRDAADVLAYVQAQHIRHDAEGGDQYLMGGMYRDKVSRTENGWRLTFRSFTPVWAHGNPAVFG</sequence>
<protein>
    <recommendedName>
        <fullName evidence="1">SnoaL-like domain-containing protein</fullName>
    </recommendedName>
</protein>
<dbReference type="Gene3D" id="3.10.450.50">
    <property type="match status" value="1"/>
</dbReference>
<name>A0A7K0E1A6_9NOCA</name>
<dbReference type="SUPFAM" id="SSF54427">
    <property type="entry name" value="NTF2-like"/>
    <property type="match status" value="1"/>
</dbReference>
<proteinExistence type="predicted"/>
<dbReference type="OrthoDB" id="981191at2"/>
<dbReference type="Proteomes" id="UP000431401">
    <property type="component" value="Unassembled WGS sequence"/>
</dbReference>
<dbReference type="InterPro" id="IPR037401">
    <property type="entry name" value="SnoaL-like"/>
</dbReference>
<keyword evidence="3" id="KW-1185">Reference proteome</keyword>
<dbReference type="RefSeq" id="WP_153349074.1">
    <property type="nucleotide sequence ID" value="NZ_WEGI01000024.1"/>
</dbReference>
<dbReference type="InterPro" id="IPR032710">
    <property type="entry name" value="NTF2-like_dom_sf"/>
</dbReference>
<dbReference type="Pfam" id="PF13577">
    <property type="entry name" value="SnoaL_4"/>
    <property type="match status" value="1"/>
</dbReference>
<evidence type="ECO:0000313" key="3">
    <source>
        <dbReference type="Proteomes" id="UP000431401"/>
    </source>
</evidence>
<dbReference type="EMBL" id="WEGI01000024">
    <property type="protein sequence ID" value="MQY31866.1"/>
    <property type="molecule type" value="Genomic_DNA"/>
</dbReference>
<reference evidence="2 3" key="1">
    <citation type="submission" date="2019-10" db="EMBL/GenBank/DDBJ databases">
        <title>Nocardia macrotermitis sp. nov. and Nocardia aurantia sp. nov., isolated from the gut of fungus growing-termite Macrotermes natalensis.</title>
        <authorList>
            <person name="Benndorf R."/>
            <person name="Schwitalla J."/>
            <person name="Martin K."/>
            <person name="De Beer W."/>
            <person name="Kaster A.-K."/>
            <person name="Vollmers J."/>
            <person name="Poulsen M."/>
            <person name="Beemelmanns C."/>
        </authorList>
    </citation>
    <scope>NUCLEOTIDE SEQUENCE [LARGE SCALE GENOMIC DNA]</scope>
    <source>
        <strain evidence="2 3">RB56</strain>
    </source>
</reference>
<accession>A0A7K0E1A6</accession>
<organism evidence="2 3">
    <name type="scientific">Nocardia aurantia</name>
    <dbReference type="NCBI Taxonomy" id="2585199"/>
    <lineage>
        <taxon>Bacteria</taxon>
        <taxon>Bacillati</taxon>
        <taxon>Actinomycetota</taxon>
        <taxon>Actinomycetes</taxon>
        <taxon>Mycobacteriales</taxon>
        <taxon>Nocardiaceae</taxon>
        <taxon>Nocardia</taxon>
    </lineage>
</organism>
<gene>
    <name evidence="2" type="ORF">NRB56_74770</name>
</gene>
<comment type="caution">
    <text evidence="2">The sequence shown here is derived from an EMBL/GenBank/DDBJ whole genome shotgun (WGS) entry which is preliminary data.</text>
</comment>
<evidence type="ECO:0000259" key="1">
    <source>
        <dbReference type="Pfam" id="PF13577"/>
    </source>
</evidence>
<dbReference type="CDD" id="cd00531">
    <property type="entry name" value="NTF2_like"/>
    <property type="match status" value="1"/>
</dbReference>
<evidence type="ECO:0000313" key="2">
    <source>
        <dbReference type="EMBL" id="MQY31866.1"/>
    </source>
</evidence>
<dbReference type="AlphaFoldDB" id="A0A7K0E1A6"/>